<dbReference type="Gene3D" id="3.40.50.180">
    <property type="entry name" value="Methylesterase CheB, C-terminal domain"/>
    <property type="match status" value="1"/>
</dbReference>
<feature type="domain" description="CheB-type methylesterase" evidence="5">
    <location>
        <begin position="1"/>
        <end position="165"/>
    </location>
</feature>
<comment type="catalytic activity">
    <reaction evidence="3">
        <text>[protein]-L-glutamate 5-O-methyl ester + H2O = L-glutamyl-[protein] + methanol + H(+)</text>
        <dbReference type="Rhea" id="RHEA:23236"/>
        <dbReference type="Rhea" id="RHEA-COMP:10208"/>
        <dbReference type="Rhea" id="RHEA-COMP:10311"/>
        <dbReference type="ChEBI" id="CHEBI:15377"/>
        <dbReference type="ChEBI" id="CHEBI:15378"/>
        <dbReference type="ChEBI" id="CHEBI:17790"/>
        <dbReference type="ChEBI" id="CHEBI:29973"/>
        <dbReference type="ChEBI" id="CHEBI:82795"/>
        <dbReference type="EC" id="3.1.1.61"/>
    </reaction>
</comment>
<feature type="active site" evidence="4">
    <location>
        <position position="132"/>
    </location>
</feature>
<evidence type="ECO:0000313" key="6">
    <source>
        <dbReference type="EMBL" id="MBB4742014.1"/>
    </source>
</evidence>
<evidence type="ECO:0000259" key="5">
    <source>
        <dbReference type="PROSITE" id="PS50122"/>
    </source>
</evidence>
<dbReference type="PANTHER" id="PTHR42872:SF6">
    <property type="entry name" value="PROTEIN-GLUTAMATE METHYLESTERASE_PROTEIN-GLUTAMINE GLUTAMINASE"/>
    <property type="match status" value="1"/>
</dbReference>
<dbReference type="RefSeq" id="WP_185042435.1">
    <property type="nucleotide sequence ID" value="NZ_BAABFG010000005.1"/>
</dbReference>
<feature type="active site" evidence="4">
    <location>
        <position position="39"/>
    </location>
</feature>
<dbReference type="GO" id="GO:0005737">
    <property type="term" value="C:cytoplasm"/>
    <property type="evidence" value="ECO:0007669"/>
    <property type="project" value="InterPro"/>
</dbReference>
<sequence>MERRDVIVMGGSAGAHAALRTLLARLPTDLPAKVLVVTHLAPGARSTLAQMLSKDCALPVSAAVDGEPARNGHVYVAVPDRHLIIDDDSILRLTAGPRENRARPAADALFRAAARWCGPRVAGVVLSGSLDDGAAGLAAIAQHGGAALVQDPDEARFPGMPAAALSAVPSAVTAPAAGLARLIAEMAGRPVGDAGQPDPALVWETDMIAEGHTEGAVPSKPIALSCPDCGGGMYEIRTGQAVHYACHVGHSWSPQTFVAATDHSIETALWTAVSAMQEKVTMLRNLAANAERAGDEQACHTYRDESDRVGRDAELIRTTILDNESAADQRPA</sequence>
<dbReference type="EC" id="3.1.1.61" evidence="2"/>
<dbReference type="GO" id="GO:0006935">
    <property type="term" value="P:chemotaxis"/>
    <property type="evidence" value="ECO:0007669"/>
    <property type="project" value="UniProtKB-UniRule"/>
</dbReference>
<name>A0A7W7H129_9ACTN</name>
<dbReference type="CDD" id="cd16433">
    <property type="entry name" value="CheB"/>
    <property type="match status" value="1"/>
</dbReference>
<evidence type="ECO:0000256" key="1">
    <source>
        <dbReference type="ARBA" id="ARBA00022801"/>
    </source>
</evidence>
<keyword evidence="7" id="KW-1185">Reference proteome</keyword>
<accession>A0A7W7H129</accession>
<dbReference type="Pfam" id="PF01339">
    <property type="entry name" value="CheB_methylest"/>
    <property type="match status" value="1"/>
</dbReference>
<dbReference type="InterPro" id="IPR035909">
    <property type="entry name" value="CheB_C"/>
</dbReference>
<organism evidence="6 7">
    <name type="scientific">Actinoplanes octamycinicus</name>
    <dbReference type="NCBI Taxonomy" id="135948"/>
    <lineage>
        <taxon>Bacteria</taxon>
        <taxon>Bacillati</taxon>
        <taxon>Actinomycetota</taxon>
        <taxon>Actinomycetes</taxon>
        <taxon>Micromonosporales</taxon>
        <taxon>Micromonosporaceae</taxon>
        <taxon>Actinoplanes</taxon>
    </lineage>
</organism>
<dbReference type="PIRSF" id="PIRSF036461">
    <property type="entry name" value="Chmtx_methlestr"/>
    <property type="match status" value="1"/>
</dbReference>
<dbReference type="InterPro" id="IPR000673">
    <property type="entry name" value="Sig_transdc_resp-reg_Me-estase"/>
</dbReference>
<comment type="caution">
    <text evidence="6">The sequence shown here is derived from an EMBL/GenBank/DDBJ whole genome shotgun (WGS) entry which is preliminary data.</text>
</comment>
<dbReference type="InterPro" id="IPR011247">
    <property type="entry name" value="Chemotax_prot-Glu_Me-esterase"/>
</dbReference>
<dbReference type="GO" id="GO:0000156">
    <property type="term" value="F:phosphorelay response regulator activity"/>
    <property type="evidence" value="ECO:0007669"/>
    <property type="project" value="InterPro"/>
</dbReference>
<keyword evidence="4" id="KW-0145">Chemotaxis</keyword>
<dbReference type="EMBL" id="JACHNB010000001">
    <property type="protein sequence ID" value="MBB4742014.1"/>
    <property type="molecule type" value="Genomic_DNA"/>
</dbReference>
<gene>
    <name evidence="6" type="ORF">BJY16_005473</name>
</gene>
<dbReference type="GO" id="GO:0008984">
    <property type="term" value="F:protein-glutamate methylesterase activity"/>
    <property type="evidence" value="ECO:0007669"/>
    <property type="project" value="UniProtKB-EC"/>
</dbReference>
<dbReference type="AlphaFoldDB" id="A0A7W7H129"/>
<feature type="active site" evidence="4">
    <location>
        <position position="12"/>
    </location>
</feature>
<evidence type="ECO:0000313" key="7">
    <source>
        <dbReference type="Proteomes" id="UP000546162"/>
    </source>
</evidence>
<dbReference type="SUPFAM" id="SSF52738">
    <property type="entry name" value="Methylesterase CheB, C-terminal domain"/>
    <property type="match status" value="1"/>
</dbReference>
<dbReference type="PANTHER" id="PTHR42872">
    <property type="entry name" value="PROTEIN-GLUTAMATE METHYLESTERASE/PROTEIN-GLUTAMINE GLUTAMINASE"/>
    <property type="match status" value="1"/>
</dbReference>
<evidence type="ECO:0000256" key="2">
    <source>
        <dbReference type="ARBA" id="ARBA00039140"/>
    </source>
</evidence>
<dbReference type="PROSITE" id="PS50122">
    <property type="entry name" value="CHEB"/>
    <property type="match status" value="1"/>
</dbReference>
<dbReference type="Proteomes" id="UP000546162">
    <property type="component" value="Unassembled WGS sequence"/>
</dbReference>
<evidence type="ECO:0000256" key="3">
    <source>
        <dbReference type="ARBA" id="ARBA00048267"/>
    </source>
</evidence>
<protein>
    <recommendedName>
        <fullName evidence="2">protein-glutamate methylesterase</fullName>
        <ecNumber evidence="2">3.1.1.61</ecNumber>
    </recommendedName>
</protein>
<proteinExistence type="predicted"/>
<reference evidence="6 7" key="1">
    <citation type="submission" date="2020-08" db="EMBL/GenBank/DDBJ databases">
        <title>Sequencing the genomes of 1000 actinobacteria strains.</title>
        <authorList>
            <person name="Klenk H.-P."/>
        </authorList>
    </citation>
    <scope>NUCLEOTIDE SEQUENCE [LARGE SCALE GENOMIC DNA]</scope>
    <source>
        <strain evidence="6 7">DSM 45809</strain>
    </source>
</reference>
<evidence type="ECO:0000256" key="4">
    <source>
        <dbReference type="PROSITE-ProRule" id="PRU00050"/>
    </source>
</evidence>
<keyword evidence="1 4" id="KW-0378">Hydrolase</keyword>